<evidence type="ECO:0000313" key="4">
    <source>
        <dbReference type="Proteomes" id="UP000027195"/>
    </source>
</evidence>
<dbReference type="AlphaFoldDB" id="A0A067MJQ4"/>
<feature type="region of interest" description="Disordered" evidence="1">
    <location>
        <begin position="135"/>
        <end position="156"/>
    </location>
</feature>
<keyword evidence="4" id="KW-1185">Reference proteome</keyword>
<dbReference type="OrthoDB" id="5419315at2759"/>
<dbReference type="Proteomes" id="UP000027195">
    <property type="component" value="Unassembled WGS sequence"/>
</dbReference>
<name>A0A067MJQ4_BOTB1</name>
<dbReference type="InterPro" id="IPR001138">
    <property type="entry name" value="Zn2Cys6_DnaBD"/>
</dbReference>
<gene>
    <name evidence="3" type="ORF">BOTBODRAFT_189615</name>
</gene>
<sequence>MDHIAIPSFDPFFFPQHPAPPSPAPAPYPNSTQRRGEKAALRIKGGCLTCRLRHKVCDNERADGACKTCARFRIECLGFSPRRPDWMKDKEKVKICTDAIRNHLITHGMIKGKPRLPANAPSPVHFLYFSHLVSSPRSQPQPQSHSHSPSYSRSVASASASEGTGYSTGSLVWNLDDMVIPDTLSDALFRPSLEPFVPPPLPFVSQDPSLSCSPTHTYAHNHAYSYHKPDT</sequence>
<dbReference type="GO" id="GO:0008270">
    <property type="term" value="F:zinc ion binding"/>
    <property type="evidence" value="ECO:0007669"/>
    <property type="project" value="InterPro"/>
</dbReference>
<protein>
    <recommendedName>
        <fullName evidence="2">Zn(2)-C6 fungal-type domain-containing protein</fullName>
    </recommendedName>
</protein>
<reference evidence="4" key="1">
    <citation type="journal article" date="2014" name="Proc. Natl. Acad. Sci. U.S.A.">
        <title>Extensive sampling of basidiomycete genomes demonstrates inadequacy of the white-rot/brown-rot paradigm for wood decay fungi.</title>
        <authorList>
            <person name="Riley R."/>
            <person name="Salamov A.A."/>
            <person name="Brown D.W."/>
            <person name="Nagy L.G."/>
            <person name="Floudas D."/>
            <person name="Held B.W."/>
            <person name="Levasseur A."/>
            <person name="Lombard V."/>
            <person name="Morin E."/>
            <person name="Otillar R."/>
            <person name="Lindquist E.A."/>
            <person name="Sun H."/>
            <person name="LaButti K.M."/>
            <person name="Schmutz J."/>
            <person name="Jabbour D."/>
            <person name="Luo H."/>
            <person name="Baker S.E."/>
            <person name="Pisabarro A.G."/>
            <person name="Walton J.D."/>
            <person name="Blanchette R.A."/>
            <person name="Henrissat B."/>
            <person name="Martin F."/>
            <person name="Cullen D."/>
            <person name="Hibbett D.S."/>
            <person name="Grigoriev I.V."/>
        </authorList>
    </citation>
    <scope>NUCLEOTIDE SEQUENCE [LARGE SCALE GENOMIC DNA]</scope>
    <source>
        <strain evidence="4">FD-172 SS1</strain>
    </source>
</reference>
<dbReference type="HOGENOM" id="CLU_072340_0_0_1"/>
<dbReference type="SUPFAM" id="SSF57701">
    <property type="entry name" value="Zn2/Cys6 DNA-binding domain"/>
    <property type="match status" value="1"/>
</dbReference>
<dbReference type="PROSITE" id="PS00463">
    <property type="entry name" value="ZN2_CY6_FUNGAL_1"/>
    <property type="match status" value="1"/>
</dbReference>
<organism evidence="3 4">
    <name type="scientific">Botryobasidium botryosum (strain FD-172 SS1)</name>
    <dbReference type="NCBI Taxonomy" id="930990"/>
    <lineage>
        <taxon>Eukaryota</taxon>
        <taxon>Fungi</taxon>
        <taxon>Dikarya</taxon>
        <taxon>Basidiomycota</taxon>
        <taxon>Agaricomycotina</taxon>
        <taxon>Agaricomycetes</taxon>
        <taxon>Cantharellales</taxon>
        <taxon>Botryobasidiaceae</taxon>
        <taxon>Botryobasidium</taxon>
    </lineage>
</organism>
<dbReference type="InterPro" id="IPR036864">
    <property type="entry name" value="Zn2-C6_fun-type_DNA-bd_sf"/>
</dbReference>
<proteinExistence type="predicted"/>
<feature type="domain" description="Zn(2)-C6 fungal-type" evidence="2">
    <location>
        <begin position="46"/>
        <end position="76"/>
    </location>
</feature>
<evidence type="ECO:0000259" key="2">
    <source>
        <dbReference type="PROSITE" id="PS00463"/>
    </source>
</evidence>
<evidence type="ECO:0000313" key="3">
    <source>
        <dbReference type="EMBL" id="KDQ11781.1"/>
    </source>
</evidence>
<dbReference type="GO" id="GO:0000981">
    <property type="term" value="F:DNA-binding transcription factor activity, RNA polymerase II-specific"/>
    <property type="evidence" value="ECO:0007669"/>
    <property type="project" value="InterPro"/>
</dbReference>
<dbReference type="EMBL" id="KL198055">
    <property type="protein sequence ID" value="KDQ11781.1"/>
    <property type="molecule type" value="Genomic_DNA"/>
</dbReference>
<evidence type="ECO:0000256" key="1">
    <source>
        <dbReference type="SAM" id="MobiDB-lite"/>
    </source>
</evidence>
<accession>A0A067MJQ4</accession>
<dbReference type="SMART" id="SM00066">
    <property type="entry name" value="GAL4"/>
    <property type="match status" value="1"/>
</dbReference>
<dbReference type="InParanoid" id="A0A067MJQ4"/>